<gene>
    <name evidence="3" type="ORF">FN846DRAFT_1020489</name>
</gene>
<name>A0A5J5F128_9PEZI</name>
<evidence type="ECO:0000313" key="3">
    <source>
        <dbReference type="EMBL" id="KAA8909672.1"/>
    </source>
</evidence>
<keyword evidence="4" id="KW-1185">Reference proteome</keyword>
<evidence type="ECO:0000256" key="2">
    <source>
        <dbReference type="SAM" id="SignalP"/>
    </source>
</evidence>
<proteinExistence type="predicted"/>
<dbReference type="Proteomes" id="UP000326924">
    <property type="component" value="Unassembled WGS sequence"/>
</dbReference>
<protein>
    <recommendedName>
        <fullName evidence="5">F-box domain-containing protein</fullName>
    </recommendedName>
</protein>
<accession>A0A5J5F128</accession>
<feature type="compositionally biased region" description="Acidic residues" evidence="1">
    <location>
        <begin position="197"/>
        <end position="212"/>
    </location>
</feature>
<feature type="chain" id="PRO_5023838233" description="F-box domain-containing protein" evidence="2">
    <location>
        <begin position="19"/>
        <end position="221"/>
    </location>
</feature>
<sequence>MTTPWSLGLLQLLPRAILHQVCDHLDDVSDVNNLIKTCRWTHHVLSCELYHFMTSYDVVGAIKRNDVLAMRSFLLHGMDVEMPVLLTKCVPNPNPNVGGVLWRSEAVRPLFVAVFSRATQVVVMLLAAGARVDMFEVNPAAVANTTIGRLLGHHGVTVKEAPGGRPVPPGVNRLFVRYCRVRSAFVDIHEDPQLVPDSDDDDDEDTDDDDLFGGEYVDFGD</sequence>
<feature type="signal peptide" evidence="2">
    <location>
        <begin position="1"/>
        <end position="18"/>
    </location>
</feature>
<comment type="caution">
    <text evidence="3">The sequence shown here is derived from an EMBL/GenBank/DDBJ whole genome shotgun (WGS) entry which is preliminary data.</text>
</comment>
<dbReference type="EMBL" id="VXIS01000055">
    <property type="protein sequence ID" value="KAA8909672.1"/>
    <property type="molecule type" value="Genomic_DNA"/>
</dbReference>
<reference evidence="3 4" key="1">
    <citation type="submission" date="2019-09" db="EMBL/GenBank/DDBJ databases">
        <title>Draft genome of the ectomycorrhizal ascomycete Sphaerosporella brunnea.</title>
        <authorList>
            <consortium name="DOE Joint Genome Institute"/>
            <person name="Benucci G.M."/>
            <person name="Marozzi G."/>
            <person name="Antonielli L."/>
            <person name="Sanchez S."/>
            <person name="Marco P."/>
            <person name="Wang X."/>
            <person name="Falini L.B."/>
            <person name="Barry K."/>
            <person name="Haridas S."/>
            <person name="Lipzen A."/>
            <person name="Labutti K."/>
            <person name="Grigoriev I.V."/>
            <person name="Murat C."/>
            <person name="Martin F."/>
            <person name="Albertini E."/>
            <person name="Donnini D."/>
            <person name="Bonito G."/>
        </authorList>
    </citation>
    <scope>NUCLEOTIDE SEQUENCE [LARGE SCALE GENOMIC DNA]</scope>
    <source>
        <strain evidence="3 4">Sb_GMNB300</strain>
    </source>
</reference>
<dbReference type="InParanoid" id="A0A5J5F128"/>
<evidence type="ECO:0008006" key="5">
    <source>
        <dbReference type="Google" id="ProtNLM"/>
    </source>
</evidence>
<keyword evidence="2" id="KW-0732">Signal</keyword>
<dbReference type="AlphaFoldDB" id="A0A5J5F128"/>
<evidence type="ECO:0000313" key="4">
    <source>
        <dbReference type="Proteomes" id="UP000326924"/>
    </source>
</evidence>
<feature type="region of interest" description="Disordered" evidence="1">
    <location>
        <begin position="192"/>
        <end position="212"/>
    </location>
</feature>
<evidence type="ECO:0000256" key="1">
    <source>
        <dbReference type="SAM" id="MobiDB-lite"/>
    </source>
</evidence>
<organism evidence="3 4">
    <name type="scientific">Sphaerosporella brunnea</name>
    <dbReference type="NCBI Taxonomy" id="1250544"/>
    <lineage>
        <taxon>Eukaryota</taxon>
        <taxon>Fungi</taxon>
        <taxon>Dikarya</taxon>
        <taxon>Ascomycota</taxon>
        <taxon>Pezizomycotina</taxon>
        <taxon>Pezizomycetes</taxon>
        <taxon>Pezizales</taxon>
        <taxon>Pyronemataceae</taxon>
        <taxon>Sphaerosporella</taxon>
    </lineage>
</organism>